<proteinExistence type="predicted"/>
<feature type="transmembrane region" description="Helical" evidence="1">
    <location>
        <begin position="171"/>
        <end position="201"/>
    </location>
</feature>
<dbReference type="EMBL" id="QBKT01000004">
    <property type="protein sequence ID" value="PTX61485.1"/>
    <property type="molecule type" value="Genomic_DNA"/>
</dbReference>
<feature type="transmembrane region" description="Helical" evidence="1">
    <location>
        <begin position="149"/>
        <end position="165"/>
    </location>
</feature>
<name>A0A2T6BZJ6_9FLAO</name>
<reference evidence="2 3" key="1">
    <citation type="submission" date="2018-04" db="EMBL/GenBank/DDBJ databases">
        <title>Genomic Encyclopedia of Archaeal and Bacterial Type Strains, Phase II (KMG-II): from individual species to whole genera.</title>
        <authorList>
            <person name="Goeker M."/>
        </authorList>
    </citation>
    <scope>NUCLEOTIDE SEQUENCE [LARGE SCALE GENOMIC DNA]</scope>
    <source>
        <strain evidence="2 3">DSM 25731</strain>
    </source>
</reference>
<feature type="transmembrane region" description="Helical" evidence="1">
    <location>
        <begin position="278"/>
        <end position="294"/>
    </location>
</feature>
<protein>
    <recommendedName>
        <fullName evidence="4">Dolichyl-phosphate-mannose-protein mannosyltransferase</fullName>
    </recommendedName>
</protein>
<dbReference type="RefSeq" id="WP_108114721.1">
    <property type="nucleotide sequence ID" value="NZ_QBKT01000004.1"/>
</dbReference>
<dbReference type="AlphaFoldDB" id="A0A2T6BZJ6"/>
<gene>
    <name evidence="2" type="ORF">C8N46_104128</name>
</gene>
<sequence length="532" mass="61575">MNSKHLIVILLNVCIAFGYYLGNLDANETHLSSDLHNIIPVCLKMDDPSLFPHDTFANDLDNVKYYTPFYIETLRFFANFTDGNYVQALNILTFICHILFGLLWYFLLFKITNNFWIAFFVSVFMRGIVWVPGFEYWGISDLWSLLPRVVYYAMMPLPFLLINFSNKRKLYLAAFLVGLIFNFHPITGLSGILLFIGYIAIHSYFNKKQLKAIVSLQNLILLGIIFVGMLPFFINYMANVSVTADYDVALYKEALALKYPSFITEPTTFWKEWLTLKYGSYFSVVFACIVYAYLKGTAQDKLRVKYLLILSALLFILPNLATFVELAANSVFDLNIRMSFQLVRMQKLLILAFYFAIAFGLMMLVREKNIQKLFPYAVGFYLLLLVVAKHNEFDKIPFVSNDIIRRVLPNSLSVGSIVNGNESDDLNDVLLYIRENTPKDAILFAPDIGRSGGQRSVVLDSKGANMLIEGNPKRYIQWYQDYQNYNKLSRKASNQFLRDYGVEYVLIYIDLPDFELLYKKGKWRLYDTGIRH</sequence>
<evidence type="ECO:0000313" key="2">
    <source>
        <dbReference type="EMBL" id="PTX61485.1"/>
    </source>
</evidence>
<keyword evidence="3" id="KW-1185">Reference proteome</keyword>
<feature type="transmembrane region" description="Helical" evidence="1">
    <location>
        <begin position="6"/>
        <end position="22"/>
    </location>
</feature>
<organism evidence="2 3">
    <name type="scientific">Kordia periserrulae</name>
    <dbReference type="NCBI Taxonomy" id="701523"/>
    <lineage>
        <taxon>Bacteria</taxon>
        <taxon>Pseudomonadati</taxon>
        <taxon>Bacteroidota</taxon>
        <taxon>Flavobacteriia</taxon>
        <taxon>Flavobacteriales</taxon>
        <taxon>Flavobacteriaceae</taxon>
        <taxon>Kordia</taxon>
    </lineage>
</organism>
<dbReference type="OrthoDB" id="1397282at2"/>
<feature type="transmembrane region" description="Helical" evidence="1">
    <location>
        <begin position="306"/>
        <end position="328"/>
    </location>
</feature>
<evidence type="ECO:0008006" key="4">
    <source>
        <dbReference type="Google" id="ProtNLM"/>
    </source>
</evidence>
<keyword evidence="1" id="KW-1133">Transmembrane helix</keyword>
<feature type="transmembrane region" description="Helical" evidence="1">
    <location>
        <begin position="85"/>
        <end position="109"/>
    </location>
</feature>
<keyword evidence="1" id="KW-0472">Membrane</keyword>
<feature type="transmembrane region" description="Helical" evidence="1">
    <location>
        <begin position="115"/>
        <end position="137"/>
    </location>
</feature>
<keyword evidence="1" id="KW-0812">Transmembrane</keyword>
<feature type="transmembrane region" description="Helical" evidence="1">
    <location>
        <begin position="213"/>
        <end position="234"/>
    </location>
</feature>
<comment type="caution">
    <text evidence="2">The sequence shown here is derived from an EMBL/GenBank/DDBJ whole genome shotgun (WGS) entry which is preliminary data.</text>
</comment>
<feature type="transmembrane region" description="Helical" evidence="1">
    <location>
        <begin position="348"/>
        <end position="366"/>
    </location>
</feature>
<evidence type="ECO:0000256" key="1">
    <source>
        <dbReference type="SAM" id="Phobius"/>
    </source>
</evidence>
<dbReference type="Proteomes" id="UP000244090">
    <property type="component" value="Unassembled WGS sequence"/>
</dbReference>
<accession>A0A2T6BZJ6</accession>
<evidence type="ECO:0000313" key="3">
    <source>
        <dbReference type="Proteomes" id="UP000244090"/>
    </source>
</evidence>